<reference evidence="1" key="1">
    <citation type="submission" date="2023-03" db="EMBL/GenBank/DDBJ databases">
        <authorList>
            <person name="Julca I."/>
        </authorList>
    </citation>
    <scope>NUCLEOTIDE SEQUENCE</scope>
</reference>
<name>A0AAV1CUP3_OLDCO</name>
<protein>
    <submittedName>
        <fullName evidence="1">OLC1v1035374C1</fullName>
    </submittedName>
</protein>
<accession>A0AAV1CUP3</accession>
<evidence type="ECO:0000313" key="2">
    <source>
        <dbReference type="Proteomes" id="UP001161247"/>
    </source>
</evidence>
<dbReference type="EMBL" id="OX459120">
    <property type="protein sequence ID" value="CAI9098685.1"/>
    <property type="molecule type" value="Genomic_DNA"/>
</dbReference>
<proteinExistence type="predicted"/>
<keyword evidence="2" id="KW-1185">Reference proteome</keyword>
<dbReference type="Proteomes" id="UP001161247">
    <property type="component" value="Chromosome 3"/>
</dbReference>
<gene>
    <name evidence="1" type="ORF">OLC1_LOCUS8841</name>
</gene>
<organism evidence="1 2">
    <name type="scientific">Oldenlandia corymbosa var. corymbosa</name>
    <dbReference type="NCBI Taxonomy" id="529605"/>
    <lineage>
        <taxon>Eukaryota</taxon>
        <taxon>Viridiplantae</taxon>
        <taxon>Streptophyta</taxon>
        <taxon>Embryophyta</taxon>
        <taxon>Tracheophyta</taxon>
        <taxon>Spermatophyta</taxon>
        <taxon>Magnoliopsida</taxon>
        <taxon>eudicotyledons</taxon>
        <taxon>Gunneridae</taxon>
        <taxon>Pentapetalae</taxon>
        <taxon>asterids</taxon>
        <taxon>lamiids</taxon>
        <taxon>Gentianales</taxon>
        <taxon>Rubiaceae</taxon>
        <taxon>Rubioideae</taxon>
        <taxon>Spermacoceae</taxon>
        <taxon>Hedyotis-Oldenlandia complex</taxon>
        <taxon>Oldenlandia</taxon>
    </lineage>
</organism>
<evidence type="ECO:0000313" key="1">
    <source>
        <dbReference type="EMBL" id="CAI9098685.1"/>
    </source>
</evidence>
<dbReference type="AlphaFoldDB" id="A0AAV1CUP3"/>
<sequence>MVNMALNSNLVALTDGVTGAATAGFVAATTASSGAGAAAGSVAATSAIVDAGTLATTGVAGATLASSVAGASTSGYVAAASASSIASTTTTSFVAAISASSDAGVAIVAVTTGGAADQLQENSVTDLSSTSGGLPSDFDAEFGKFREGPQEQSEHTQQAFVAANEQVLQPLNTISASESLPIIETVVVTEHCVHTDSFCLPKESVIGENYCDNVSPAINISVCLSVDEIKGEREQGQVATPDTNLSVTAESTQCQVASVPKKAAADQQVAVSNDGFQNRRCNSSAELVNDATDSMPVKQKSNHAWLYDKRRSANRRSKRNKGTSIPHGFHFAERVDDGSRLRGIDFNGGDSCYAYFDYGATIEWRIDLAKDCELLKSLIGREKKRSARDQSKMLTPSVMRTSRIKAFGAEVVVSKFSSDSAKINNDVIIQGAADQEKGSVVAGSKGDDKAGDDQACSVTDASKLSTINEVLESISATSRSRVRNHGG</sequence>